<protein>
    <submittedName>
        <fullName evidence="1">Uncharacterized protein</fullName>
    </submittedName>
</protein>
<keyword evidence="2" id="KW-1185">Reference proteome</keyword>
<organism evidence="1 2">
    <name type="scientific">Streptomyces cirratus</name>
    <dbReference type="NCBI Taxonomy" id="68187"/>
    <lineage>
        <taxon>Bacteria</taxon>
        <taxon>Bacillati</taxon>
        <taxon>Actinomycetota</taxon>
        <taxon>Actinomycetes</taxon>
        <taxon>Kitasatosporales</taxon>
        <taxon>Streptomycetaceae</taxon>
        <taxon>Streptomyces</taxon>
    </lineage>
</organism>
<evidence type="ECO:0000313" key="2">
    <source>
        <dbReference type="Proteomes" id="UP000642673"/>
    </source>
</evidence>
<gene>
    <name evidence="1" type="ORF">GCM10010347_64770</name>
</gene>
<accession>A0ABQ3F5B6</accession>
<reference evidence="2" key="1">
    <citation type="journal article" date="2019" name="Int. J. Syst. Evol. Microbiol.">
        <title>The Global Catalogue of Microorganisms (GCM) 10K type strain sequencing project: providing services to taxonomists for standard genome sequencing and annotation.</title>
        <authorList>
            <consortium name="The Broad Institute Genomics Platform"/>
            <consortium name="The Broad Institute Genome Sequencing Center for Infectious Disease"/>
            <person name="Wu L."/>
            <person name="Ma J."/>
        </authorList>
    </citation>
    <scope>NUCLEOTIDE SEQUENCE [LARGE SCALE GENOMIC DNA]</scope>
    <source>
        <strain evidence="2">JCM 4738</strain>
    </source>
</reference>
<name>A0ABQ3F5B6_9ACTN</name>
<comment type="caution">
    <text evidence="1">The sequence shown here is derived from an EMBL/GenBank/DDBJ whole genome shotgun (WGS) entry which is preliminary data.</text>
</comment>
<proteinExistence type="predicted"/>
<sequence length="190" mass="20680">MKDREWAGGSAGASNGGDVPIFPVSWPVCVMVVVRAAGRWCGGQRDCAFAEFGPSHGGPGFRLRVEELRRHLGYRGQEHVDLGTQIAVDGVLDPRIVGDAARAGRYDPQTVKNVWHYLARFGAPWKDAADSVSPELVEGAVLDGFSEWTAARVWAKLHHLVLDELGARGELDWSRYAIDSVNMRALKGGS</sequence>
<dbReference type="EMBL" id="BMVP01000027">
    <property type="protein sequence ID" value="GHB84896.1"/>
    <property type="molecule type" value="Genomic_DNA"/>
</dbReference>
<evidence type="ECO:0000313" key="1">
    <source>
        <dbReference type="EMBL" id="GHB84896.1"/>
    </source>
</evidence>
<dbReference type="Proteomes" id="UP000642673">
    <property type="component" value="Unassembled WGS sequence"/>
</dbReference>